<reference evidence="2 3" key="1">
    <citation type="submission" date="2010-08" db="EMBL/GenBank/DDBJ databases">
        <authorList>
            <person name="Durkin A.S."/>
            <person name="Madupu R."/>
            <person name="Torralba M."/>
            <person name="Gillis M."/>
            <person name="Methe B."/>
            <person name="Sutton G."/>
            <person name="Nelson K.E."/>
        </authorList>
    </citation>
    <scope>NUCLEOTIDE SEQUENCE [LARGE SCALE GENOMIC DNA]</scope>
    <source>
        <strain evidence="2 3">BVS033A4</strain>
    </source>
</reference>
<dbReference type="Gene3D" id="1.10.260.40">
    <property type="entry name" value="lambda repressor-like DNA-binding domains"/>
    <property type="match status" value="1"/>
</dbReference>
<proteinExistence type="predicted"/>
<dbReference type="Pfam" id="PF01381">
    <property type="entry name" value="HTH_3"/>
    <property type="match status" value="1"/>
</dbReference>
<dbReference type="CDD" id="cd00093">
    <property type="entry name" value="HTH_XRE"/>
    <property type="match status" value="1"/>
</dbReference>
<dbReference type="InterPro" id="IPR010982">
    <property type="entry name" value="Lambda_DNA-bd_dom_sf"/>
</dbReference>
<comment type="caution">
    <text evidence="2">The sequence shown here is derived from an EMBL/GenBank/DDBJ whole genome shotgun (WGS) entry which is preliminary data.</text>
</comment>
<dbReference type="PROSITE" id="PS50943">
    <property type="entry name" value="HTH_CROC1"/>
    <property type="match status" value="1"/>
</dbReference>
<dbReference type="SUPFAM" id="SSF47413">
    <property type="entry name" value="lambda repressor-like DNA-binding domains"/>
    <property type="match status" value="1"/>
</dbReference>
<keyword evidence="2" id="KW-0238">DNA-binding</keyword>
<feature type="domain" description="HTH cro/C1-type" evidence="1">
    <location>
        <begin position="9"/>
        <end position="63"/>
    </location>
</feature>
<dbReference type="InterPro" id="IPR001387">
    <property type="entry name" value="Cro/C1-type_HTH"/>
</dbReference>
<dbReference type="Proteomes" id="UP000003807">
    <property type="component" value="Unassembled WGS sequence"/>
</dbReference>
<dbReference type="OrthoDB" id="1701947at2"/>
<organism evidence="2 3">
    <name type="scientific">Finegoldia magna BVS033A4</name>
    <dbReference type="NCBI Taxonomy" id="866773"/>
    <lineage>
        <taxon>Bacteria</taxon>
        <taxon>Bacillati</taxon>
        <taxon>Bacillota</taxon>
        <taxon>Tissierellia</taxon>
        <taxon>Tissierellales</taxon>
        <taxon>Peptoniphilaceae</taxon>
        <taxon>Finegoldia</taxon>
    </lineage>
</organism>
<evidence type="ECO:0000313" key="2">
    <source>
        <dbReference type="EMBL" id="EFL54697.1"/>
    </source>
</evidence>
<dbReference type="SMART" id="SM00530">
    <property type="entry name" value="HTH_XRE"/>
    <property type="match status" value="1"/>
</dbReference>
<sequence>MENDFKITLKAARVNKGFSQKDAANALGVSVVTLRSWEKGITFPNVEQIKKLEDVYSVEYKDIIFLQ</sequence>
<name>E1KW13_FINMA</name>
<dbReference type="RefSeq" id="WP_002839381.1">
    <property type="nucleotide sequence ID" value="NZ_AEDP01000018.1"/>
</dbReference>
<dbReference type="GO" id="GO:0003677">
    <property type="term" value="F:DNA binding"/>
    <property type="evidence" value="ECO:0007669"/>
    <property type="project" value="UniProtKB-KW"/>
</dbReference>
<dbReference type="EMBL" id="AEDP01000018">
    <property type="protein sequence ID" value="EFL54697.1"/>
    <property type="molecule type" value="Genomic_DNA"/>
</dbReference>
<evidence type="ECO:0000259" key="1">
    <source>
        <dbReference type="PROSITE" id="PS50943"/>
    </source>
</evidence>
<gene>
    <name evidence="2" type="ORF">HMPREF9289_0754</name>
</gene>
<protein>
    <submittedName>
        <fullName evidence="2">DNA-binding helix-turn-helix protein</fullName>
    </submittedName>
</protein>
<accession>E1KW13</accession>
<evidence type="ECO:0000313" key="3">
    <source>
        <dbReference type="Proteomes" id="UP000003807"/>
    </source>
</evidence>
<dbReference type="AlphaFoldDB" id="E1KW13"/>